<dbReference type="EMBL" id="CABL01000017">
    <property type="protein sequence ID" value="CBH75897.1"/>
    <property type="molecule type" value="Genomic_DNA"/>
</dbReference>
<dbReference type="Gene3D" id="2.60.120.260">
    <property type="entry name" value="Galactose-binding domain-like"/>
    <property type="match status" value="1"/>
</dbReference>
<organism evidence="2">
    <name type="scientific">mine drainage metagenome</name>
    <dbReference type="NCBI Taxonomy" id="410659"/>
    <lineage>
        <taxon>unclassified sequences</taxon>
        <taxon>metagenomes</taxon>
        <taxon>ecological metagenomes</taxon>
    </lineage>
</organism>
<dbReference type="PROSITE" id="PS51257">
    <property type="entry name" value="PROKAR_LIPOPROTEIN"/>
    <property type="match status" value="1"/>
</dbReference>
<proteinExistence type="predicted"/>
<sequence length="431" mass="44820">MQKRFSALGLLMALSLTACGGGGTTPSALPAGSSRVARPTTARQIALPKARSVRKASALASGNAVADGGFESGGFSVWQQCGNVNAAIVKSPVHSGNYSEFSGSTSSPEVNGYAGVCQQVTIPSNGVLTIWVDEGTNDTLAYADQEADLLDSYGNVVDTIFSEAANTHGWVERSYNLSQYAGQSYWLFFGVYGNGWNSGYIYQYLDDVSLTAGGVTPSPSPSPVPTATPTAGPTATPSPVPTATPSPVPTVTPTPVPTATPSPVPTATPSPVPTATPSPVPTATPSPVPTATPVPSAYACDDAQFLNYQAEFGAGTISGDQLVDICGQVTQVLPSKVTASGNHGYFYVQIPNGGTIEIVSNLDAMAQAPSNNPPSWPWVATGNYVYVQGRYYYDNSSSQGIDWTEDDTGSWPYIGYVAVCNSSANNCVKYW</sequence>
<protein>
    <submittedName>
        <fullName evidence="2">Uncharacterized protein</fullName>
    </submittedName>
</protein>
<comment type="caution">
    <text evidence="2">The sequence shown here is derived from an EMBL/GenBank/DDBJ whole genome shotgun (WGS) entry which is preliminary data.</text>
</comment>
<reference evidence="2" key="1">
    <citation type="submission" date="2009-10" db="EMBL/GenBank/DDBJ databases">
        <title>Diversity of trophic interactions inside an arsenic-rich microbial ecosystem.</title>
        <authorList>
            <person name="Bertin P.N."/>
            <person name="Heinrich-Salmeron A."/>
            <person name="Pelletier E."/>
            <person name="Goulhen-Chollet F."/>
            <person name="Arsene-Ploetze F."/>
            <person name="Gallien S."/>
            <person name="Calteau A."/>
            <person name="Vallenet D."/>
            <person name="Casiot C."/>
            <person name="Chane-Woon-Ming B."/>
            <person name="Giloteaux L."/>
            <person name="Barakat M."/>
            <person name="Bonnefoy V."/>
            <person name="Bruneel O."/>
            <person name="Chandler M."/>
            <person name="Cleiss J."/>
            <person name="Duran R."/>
            <person name="Elbaz-Poulichet F."/>
            <person name="Fonknechten N."/>
            <person name="Lauga B."/>
            <person name="Mornico D."/>
            <person name="Ortet P."/>
            <person name="Schaeffer C."/>
            <person name="Siguier P."/>
            <person name="Alexander Thil Smith A."/>
            <person name="Van Dorsselaer A."/>
            <person name="Weissenbach J."/>
            <person name="Medigue C."/>
            <person name="Le Paslier D."/>
        </authorList>
    </citation>
    <scope>NUCLEOTIDE SEQUENCE</scope>
</reference>
<evidence type="ECO:0000313" key="2">
    <source>
        <dbReference type="EMBL" id="CBH75897.1"/>
    </source>
</evidence>
<evidence type="ECO:0000256" key="1">
    <source>
        <dbReference type="SAM" id="MobiDB-lite"/>
    </source>
</evidence>
<dbReference type="AlphaFoldDB" id="E6PHF9"/>
<feature type="region of interest" description="Disordered" evidence="1">
    <location>
        <begin position="215"/>
        <end position="290"/>
    </location>
</feature>
<feature type="compositionally biased region" description="Pro residues" evidence="1">
    <location>
        <begin position="236"/>
        <end position="290"/>
    </location>
</feature>
<accession>E6PHF9</accession>
<dbReference type="PRINTS" id="PR01217">
    <property type="entry name" value="PRICHEXTENSN"/>
</dbReference>
<gene>
    <name evidence="2" type="ORF">CARN1_1064</name>
</gene>
<name>E6PHF9_9ZZZZ</name>